<organism evidence="9 10">
    <name type="scientific">Prorocentrum cordatum</name>
    <dbReference type="NCBI Taxonomy" id="2364126"/>
    <lineage>
        <taxon>Eukaryota</taxon>
        <taxon>Sar</taxon>
        <taxon>Alveolata</taxon>
        <taxon>Dinophyceae</taxon>
        <taxon>Prorocentrales</taxon>
        <taxon>Prorocentraceae</taxon>
        <taxon>Prorocentrum</taxon>
    </lineage>
</organism>
<evidence type="ECO:0000259" key="8">
    <source>
        <dbReference type="Pfam" id="PF01529"/>
    </source>
</evidence>
<dbReference type="PANTHER" id="PTHR12246">
    <property type="entry name" value="PALMITOYLTRANSFERASE ZDHHC16"/>
    <property type="match status" value="1"/>
</dbReference>
<accession>A0ABN9Q755</accession>
<keyword evidence="3 7" id="KW-0812">Transmembrane</keyword>
<dbReference type="InterPro" id="IPR001594">
    <property type="entry name" value="Palmitoyltrfase_DHHC"/>
</dbReference>
<feature type="transmembrane region" description="Helical" evidence="7">
    <location>
        <begin position="36"/>
        <end position="61"/>
    </location>
</feature>
<keyword evidence="2 7" id="KW-0808">Transferase</keyword>
<feature type="transmembrane region" description="Helical" evidence="7">
    <location>
        <begin position="73"/>
        <end position="94"/>
    </location>
</feature>
<comment type="caution">
    <text evidence="9">The sequence shown here is derived from an EMBL/GenBank/DDBJ whole genome shotgun (WGS) entry which is preliminary data.</text>
</comment>
<evidence type="ECO:0000256" key="4">
    <source>
        <dbReference type="ARBA" id="ARBA00022989"/>
    </source>
</evidence>
<evidence type="ECO:0000256" key="3">
    <source>
        <dbReference type="ARBA" id="ARBA00022692"/>
    </source>
</evidence>
<dbReference type="Pfam" id="PF01529">
    <property type="entry name" value="DHHC"/>
    <property type="match status" value="1"/>
</dbReference>
<comment type="catalytic activity">
    <reaction evidence="7">
        <text>L-cysteinyl-[protein] + hexadecanoyl-CoA = S-hexadecanoyl-L-cysteinyl-[protein] + CoA</text>
        <dbReference type="Rhea" id="RHEA:36683"/>
        <dbReference type="Rhea" id="RHEA-COMP:10131"/>
        <dbReference type="Rhea" id="RHEA-COMP:11032"/>
        <dbReference type="ChEBI" id="CHEBI:29950"/>
        <dbReference type="ChEBI" id="CHEBI:57287"/>
        <dbReference type="ChEBI" id="CHEBI:57379"/>
        <dbReference type="ChEBI" id="CHEBI:74151"/>
        <dbReference type="EC" id="2.3.1.225"/>
    </reaction>
</comment>
<evidence type="ECO:0000256" key="2">
    <source>
        <dbReference type="ARBA" id="ARBA00022679"/>
    </source>
</evidence>
<evidence type="ECO:0000313" key="9">
    <source>
        <dbReference type="EMBL" id="CAK0799131.1"/>
    </source>
</evidence>
<feature type="transmembrane region" description="Helical" evidence="7">
    <location>
        <begin position="161"/>
        <end position="184"/>
    </location>
</feature>
<dbReference type="EMBL" id="CAUYUJ010002091">
    <property type="protein sequence ID" value="CAK0799131.1"/>
    <property type="molecule type" value="Genomic_DNA"/>
</dbReference>
<feature type="non-terminal residue" evidence="9">
    <location>
        <position position="1"/>
    </location>
</feature>
<evidence type="ECO:0000256" key="5">
    <source>
        <dbReference type="ARBA" id="ARBA00023136"/>
    </source>
</evidence>
<protein>
    <recommendedName>
        <fullName evidence="7">Palmitoyltransferase</fullName>
        <ecNumber evidence="7">2.3.1.225</ecNumber>
    </recommendedName>
</protein>
<proteinExistence type="inferred from homology"/>
<feature type="transmembrane region" description="Helical" evidence="7">
    <location>
        <begin position="230"/>
        <end position="251"/>
    </location>
</feature>
<comment type="domain">
    <text evidence="7">The DHHC domain is required for palmitoyltransferase activity.</text>
</comment>
<keyword evidence="4 7" id="KW-1133">Transmembrane helix</keyword>
<evidence type="ECO:0000256" key="7">
    <source>
        <dbReference type="RuleBase" id="RU079119"/>
    </source>
</evidence>
<dbReference type="Proteomes" id="UP001189429">
    <property type="component" value="Unassembled WGS sequence"/>
</dbReference>
<dbReference type="PROSITE" id="PS50216">
    <property type="entry name" value="DHHC"/>
    <property type="match status" value="1"/>
</dbReference>
<evidence type="ECO:0000313" key="10">
    <source>
        <dbReference type="Proteomes" id="UP001189429"/>
    </source>
</evidence>
<comment type="similarity">
    <text evidence="7">Belongs to the DHHC palmitoyltransferase family.</text>
</comment>
<reference evidence="9" key="1">
    <citation type="submission" date="2023-10" db="EMBL/GenBank/DDBJ databases">
        <authorList>
            <person name="Chen Y."/>
            <person name="Shah S."/>
            <person name="Dougan E. K."/>
            <person name="Thang M."/>
            <person name="Chan C."/>
        </authorList>
    </citation>
    <scope>NUCLEOTIDE SEQUENCE [LARGE SCALE GENOMIC DNA]</scope>
</reference>
<sequence>PFWRKPFRLCCFQGLSFRSPLQATSPFSCAMAIRSWFVWDCCGGLCVIITYGLLCFANSVVFRLGRWPGGETGASACLAAYQMLFTLGLLSHIACMLTDPGATPLNREALDDPSVKQCLKCMAPKPPRSHHCSVCRRCILKMDHHCPWMNNCVGAWNQKHFMLFLVYVQLQCWAAIGSLGGQFLTSGRSPAYRRGPSARAFLAKTQEGRHLLHEEARRMAARRAIVDSDLLQCVIVFFVAVIFGLFTTIMLCDQLSNVIAGQTGIDRLQGDQGRRKPWREAVQEVMGWGPSWRWLVPTSLRQGARAKDETT</sequence>
<feature type="domain" description="Palmitoyltransferase DHHC" evidence="8">
    <location>
        <begin position="116"/>
        <end position="269"/>
    </location>
</feature>
<keyword evidence="5 7" id="KW-0472">Membrane</keyword>
<keyword evidence="10" id="KW-1185">Reference proteome</keyword>
<dbReference type="EC" id="2.3.1.225" evidence="7"/>
<keyword evidence="6 7" id="KW-0012">Acyltransferase</keyword>
<evidence type="ECO:0000256" key="6">
    <source>
        <dbReference type="ARBA" id="ARBA00023315"/>
    </source>
</evidence>
<comment type="subcellular location">
    <subcellularLocation>
        <location evidence="1">Membrane</location>
        <topology evidence="1">Multi-pass membrane protein</topology>
    </subcellularLocation>
</comment>
<name>A0ABN9Q755_9DINO</name>
<gene>
    <name evidence="9" type="ORF">PCOR1329_LOCUS7667</name>
</gene>
<dbReference type="InterPro" id="IPR039859">
    <property type="entry name" value="PFA4/ZDH16/20/ERF2-like"/>
</dbReference>
<evidence type="ECO:0000256" key="1">
    <source>
        <dbReference type="ARBA" id="ARBA00004141"/>
    </source>
</evidence>